<comment type="subcellular location">
    <subcellularLocation>
        <location evidence="3">Cytoplasm</location>
    </subcellularLocation>
</comment>
<comment type="subunit">
    <text evidence="3">Homodimer.</text>
</comment>
<dbReference type="RefSeq" id="WP_205050444.1">
    <property type="nucleotide sequence ID" value="NZ_JACJKX010000010.1"/>
</dbReference>
<evidence type="ECO:0000256" key="3">
    <source>
        <dbReference type="HAMAP-Rule" id="MF_01151"/>
    </source>
</evidence>
<evidence type="ECO:0000256" key="2">
    <source>
        <dbReference type="ARBA" id="ARBA00023186"/>
    </source>
</evidence>
<dbReference type="NCBIfam" id="NF010738">
    <property type="entry name" value="PRK14140.1"/>
    <property type="match status" value="1"/>
</dbReference>
<feature type="compositionally biased region" description="Low complexity" evidence="5">
    <location>
        <begin position="35"/>
        <end position="48"/>
    </location>
</feature>
<dbReference type="Gene3D" id="3.90.20.20">
    <property type="match status" value="1"/>
</dbReference>
<comment type="function">
    <text evidence="3">Participates actively in the response to hyperosmotic and heat shock by preventing the aggregation of stress-denatured proteins, in association with DnaK and GrpE. It is the nucleotide exchange factor for DnaK and may function as a thermosensor. Unfolded proteins bind initially to DnaJ; upon interaction with the DnaJ-bound protein, DnaK hydrolyzes its bound ATP, resulting in the formation of a stable complex. GrpE releases ADP from DnaK; ATP binding to DnaK triggers the release of the substrate protein, thus completing the reaction cycle. Several rounds of ATP-dependent interactions between DnaJ, DnaK and GrpE are required for fully efficient folding.</text>
</comment>
<dbReference type="NCBIfam" id="NF010748">
    <property type="entry name" value="PRK14150.1"/>
    <property type="match status" value="1"/>
</dbReference>
<dbReference type="PANTHER" id="PTHR21237:SF23">
    <property type="entry name" value="GRPE PROTEIN HOMOLOG, MITOCHONDRIAL"/>
    <property type="match status" value="1"/>
</dbReference>
<dbReference type="SUPFAM" id="SSF58014">
    <property type="entry name" value="Coiled-coil domain of nucleotide exchange factor GrpE"/>
    <property type="match status" value="1"/>
</dbReference>
<proteinExistence type="inferred from homology"/>
<evidence type="ECO:0000256" key="4">
    <source>
        <dbReference type="RuleBase" id="RU004478"/>
    </source>
</evidence>
<evidence type="ECO:0000313" key="7">
    <source>
        <dbReference type="Proteomes" id="UP000777002"/>
    </source>
</evidence>
<name>A0ABS2GST1_9BURK</name>
<evidence type="ECO:0000256" key="5">
    <source>
        <dbReference type="SAM" id="MobiDB-lite"/>
    </source>
</evidence>
<keyword evidence="7" id="KW-1185">Reference proteome</keyword>
<keyword evidence="3" id="KW-0346">Stress response</keyword>
<keyword evidence="3" id="KW-0963">Cytoplasm</keyword>
<dbReference type="Gene3D" id="2.30.22.10">
    <property type="entry name" value="Head domain of nucleotide exchange factor GrpE"/>
    <property type="match status" value="1"/>
</dbReference>
<dbReference type="Proteomes" id="UP000777002">
    <property type="component" value="Unassembled WGS sequence"/>
</dbReference>
<keyword evidence="2 3" id="KW-0143">Chaperone</keyword>
<dbReference type="HAMAP" id="MF_01151">
    <property type="entry name" value="GrpE"/>
    <property type="match status" value="1"/>
</dbReference>
<reference evidence="6 7" key="1">
    <citation type="journal article" date="2021" name="Sci. Rep.">
        <title>The distribution of antibiotic resistance genes in chicken gut microbiota commensals.</title>
        <authorList>
            <person name="Juricova H."/>
            <person name="Matiasovicova J."/>
            <person name="Kubasova T."/>
            <person name="Cejkova D."/>
            <person name="Rychlik I."/>
        </authorList>
    </citation>
    <scope>NUCLEOTIDE SEQUENCE [LARGE SCALE GENOMIC DNA]</scope>
    <source>
        <strain evidence="6 7">An562</strain>
    </source>
</reference>
<dbReference type="SUPFAM" id="SSF51064">
    <property type="entry name" value="Head domain of nucleotide exchange factor GrpE"/>
    <property type="match status" value="1"/>
</dbReference>
<dbReference type="InterPro" id="IPR009012">
    <property type="entry name" value="GrpE_head"/>
</dbReference>
<organism evidence="6 7">
    <name type="scientific">Parasutterella secunda</name>
    <dbReference type="NCBI Taxonomy" id="626947"/>
    <lineage>
        <taxon>Bacteria</taxon>
        <taxon>Pseudomonadati</taxon>
        <taxon>Pseudomonadota</taxon>
        <taxon>Betaproteobacteria</taxon>
        <taxon>Burkholderiales</taxon>
        <taxon>Sutterellaceae</taxon>
        <taxon>Parasutterella</taxon>
    </lineage>
</organism>
<feature type="region of interest" description="Disordered" evidence="5">
    <location>
        <begin position="31"/>
        <end position="57"/>
    </location>
</feature>
<comment type="caution">
    <text evidence="6">The sequence shown here is derived from an EMBL/GenBank/DDBJ whole genome shotgun (WGS) entry which is preliminary data.</text>
</comment>
<protein>
    <recommendedName>
        <fullName evidence="3">Protein GrpE</fullName>
    </recommendedName>
    <alternativeName>
        <fullName evidence="3">HSP-70 cofactor</fullName>
    </alternativeName>
</protein>
<gene>
    <name evidence="3 6" type="primary">grpE</name>
    <name evidence="6" type="ORF">H5985_06175</name>
</gene>
<dbReference type="InterPro" id="IPR013805">
    <property type="entry name" value="GrpE_CC"/>
</dbReference>
<sequence length="203" mass="22661">MQDETIKDTEVKDQNQQCECQKSDCEACSKESEPTQTAQAQEENAQNTAEKEPSVEELLAAAKEENAKLQDLYMRALAEAENARRRAEESVEKAHKFGVEKFAKNLLPVLDSLEKALELNQNADDPMMQGVQATYRQFVQAMEKSGMTEINPVGEKFDPTRHQAIAMVPAQEGQSSGQVAQVFQRGWLISDRVLRAAMVSVVQ</sequence>
<comment type="similarity">
    <text evidence="1 3 4">Belongs to the GrpE family.</text>
</comment>
<dbReference type="NCBIfam" id="NF010737">
    <property type="entry name" value="PRK14139.1"/>
    <property type="match status" value="1"/>
</dbReference>
<dbReference type="PANTHER" id="PTHR21237">
    <property type="entry name" value="GRPE PROTEIN"/>
    <property type="match status" value="1"/>
</dbReference>
<dbReference type="CDD" id="cd00446">
    <property type="entry name" value="GrpE"/>
    <property type="match status" value="1"/>
</dbReference>
<evidence type="ECO:0000256" key="1">
    <source>
        <dbReference type="ARBA" id="ARBA00009054"/>
    </source>
</evidence>
<dbReference type="InterPro" id="IPR000740">
    <property type="entry name" value="GrpE"/>
</dbReference>
<evidence type="ECO:0000313" key="6">
    <source>
        <dbReference type="EMBL" id="MBM6928853.1"/>
    </source>
</evidence>
<dbReference type="EMBL" id="JACJKX010000010">
    <property type="protein sequence ID" value="MBM6928853.1"/>
    <property type="molecule type" value="Genomic_DNA"/>
</dbReference>
<dbReference type="Pfam" id="PF01025">
    <property type="entry name" value="GrpE"/>
    <property type="match status" value="1"/>
</dbReference>
<dbReference type="PRINTS" id="PR00773">
    <property type="entry name" value="GRPEPROTEIN"/>
</dbReference>
<accession>A0ABS2GST1</accession>